<dbReference type="GO" id="GO:0005634">
    <property type="term" value="C:nucleus"/>
    <property type="evidence" value="ECO:0007669"/>
    <property type="project" value="UniProtKB-SubCell"/>
</dbReference>
<dbReference type="HOGENOM" id="CLU_015565_0_0_1"/>
<feature type="compositionally biased region" description="Basic residues" evidence="4">
    <location>
        <begin position="1"/>
        <end position="13"/>
    </location>
</feature>
<dbReference type="OMA" id="DWGDLRR"/>
<sequence>MRTRKSNKAKRFHQQAYLSDLGSSDEEDLRKATQRQNDDSDDGFVDDPAENGEPDDDDKFDNAELVASSDSGEGEVLSDVEKKPRRRPRPDVFSAKIKDEKDGKDRAGKRSLGEVQPYPGEPSMKWTRSYIGPVSRHVHLGQLCAYWYGDRNDFRKIISSFILMWTPYDLFPPKLVSRNDQRIAKGPWSSLKFWEDQQKKLVDWYFNYLSTRQSSSQSQILQQSIAQRWFIPKAATELTAFLGPHNDQTKHKIHQGQNIQLSLEGSPSSTESSSEETVGGWLLDVGGITLAMDWAPRTGSIDQLLAMSIIPYSDQAFYQTPEEAPPEESKKQGSIQIWTIPAQTGGNGTMALKQSPPYRVASLCFDGWGRVVRMQWCPVPLTVGNLVGLLAFLTTDGIVRVVEVKQSWSDRNRETFEEIRETLTTLELKSEYKIDITSFTWVNMNRICVGCSDGSLAVWSLYPCVLLQRHPVHSSPVLDVKSGYPSHPFIVASAPTGGVTTVTDLNRPNAELVYVPNLIVNFQPNLLVWSEHMRGFISLWSSSSPANIALSFMSIRTWPQSRFVVAISGQPSCMAIGSCHPYLLVGSTDGSLWLSNPFRRVFYFKKKHRKIKLFHHEYQALATEAKDTQDGDEEVRRGTCRILHGFKPIENAHPRHDKSGVQMRQRHNAQKKKEQQKRKNTKKPKGKGKQATAEADPEDDELGSDLDQDMAGRGSGDVVNCDPLTRITSVAWNPNIECSWWAAAAMGSGLVRIMDLGEEQASRKARRATTGTGDETSEMAEEEFAEQGEEDGAFDEEDFADEVSDVSMEDYD</sequence>
<dbReference type="InterPro" id="IPR015943">
    <property type="entry name" value="WD40/YVTN_repeat-like_dom_sf"/>
</dbReference>
<evidence type="ECO:0000313" key="5">
    <source>
        <dbReference type="EMBL" id="ETS86620.1"/>
    </source>
</evidence>
<evidence type="ECO:0000313" key="6">
    <source>
        <dbReference type="Proteomes" id="UP000030651"/>
    </source>
</evidence>
<feature type="compositionally biased region" description="Acidic residues" evidence="4">
    <location>
        <begin position="695"/>
        <end position="708"/>
    </location>
</feature>
<accession>W3XKV0</accession>
<dbReference type="GO" id="GO:0000127">
    <property type="term" value="C:transcription factor TFIIIC complex"/>
    <property type="evidence" value="ECO:0007669"/>
    <property type="project" value="TreeGrafter"/>
</dbReference>
<dbReference type="OrthoDB" id="529367at2759"/>
<dbReference type="GO" id="GO:0006383">
    <property type="term" value="P:transcription by RNA polymerase III"/>
    <property type="evidence" value="ECO:0007669"/>
    <property type="project" value="TreeGrafter"/>
</dbReference>
<dbReference type="PANTHER" id="PTHR15052">
    <property type="entry name" value="RNA POLYMERASE III TRANSCRIPTION INITIATION FACTOR COMPLEX SUBUNIT"/>
    <property type="match status" value="1"/>
</dbReference>
<comment type="subcellular location">
    <subcellularLocation>
        <location evidence="1">Nucleus</location>
    </subcellularLocation>
</comment>
<dbReference type="eggNOG" id="ENOG502S1WJ">
    <property type="taxonomic scope" value="Eukaryota"/>
</dbReference>
<dbReference type="Gene3D" id="2.130.10.10">
    <property type="entry name" value="YVTN repeat-like/Quinoprotein amine dehydrogenase"/>
    <property type="match status" value="1"/>
</dbReference>
<dbReference type="EMBL" id="KI912109">
    <property type="protein sequence ID" value="ETS86620.1"/>
    <property type="molecule type" value="Genomic_DNA"/>
</dbReference>
<keyword evidence="6" id="KW-1185">Reference proteome</keyword>
<name>W3XKV0_PESFW</name>
<dbReference type="AlphaFoldDB" id="W3XKV0"/>
<dbReference type="InterPro" id="IPR052416">
    <property type="entry name" value="GTF3C_component"/>
</dbReference>
<evidence type="ECO:0000256" key="3">
    <source>
        <dbReference type="ARBA" id="ARBA00023242"/>
    </source>
</evidence>
<dbReference type="Proteomes" id="UP000030651">
    <property type="component" value="Unassembled WGS sequence"/>
</dbReference>
<keyword evidence="3" id="KW-0539">Nucleus</keyword>
<organism evidence="5 6">
    <name type="scientific">Pestalotiopsis fici (strain W106-1 / CGMCC3.15140)</name>
    <dbReference type="NCBI Taxonomy" id="1229662"/>
    <lineage>
        <taxon>Eukaryota</taxon>
        <taxon>Fungi</taxon>
        <taxon>Dikarya</taxon>
        <taxon>Ascomycota</taxon>
        <taxon>Pezizomycotina</taxon>
        <taxon>Sordariomycetes</taxon>
        <taxon>Xylariomycetidae</taxon>
        <taxon>Amphisphaeriales</taxon>
        <taxon>Sporocadaceae</taxon>
        <taxon>Pestalotiopsis</taxon>
    </lineage>
</organism>
<proteinExistence type="predicted"/>
<feature type="region of interest" description="Disordered" evidence="4">
    <location>
        <begin position="759"/>
        <end position="812"/>
    </location>
</feature>
<dbReference type="KEGG" id="pfy:PFICI_00448"/>
<dbReference type="SUPFAM" id="SSF50978">
    <property type="entry name" value="WD40 repeat-like"/>
    <property type="match status" value="1"/>
</dbReference>
<gene>
    <name evidence="5" type="ORF">PFICI_00448</name>
</gene>
<evidence type="ECO:0000256" key="1">
    <source>
        <dbReference type="ARBA" id="ARBA00004123"/>
    </source>
</evidence>
<reference evidence="6" key="1">
    <citation type="journal article" date="2015" name="BMC Genomics">
        <title>Genomic and transcriptomic analysis of the endophytic fungus Pestalotiopsis fici reveals its lifestyle and high potential for synthesis of natural products.</title>
        <authorList>
            <person name="Wang X."/>
            <person name="Zhang X."/>
            <person name="Liu L."/>
            <person name="Xiang M."/>
            <person name="Wang W."/>
            <person name="Sun X."/>
            <person name="Che Y."/>
            <person name="Guo L."/>
            <person name="Liu G."/>
            <person name="Guo L."/>
            <person name="Wang C."/>
            <person name="Yin W.B."/>
            <person name="Stadler M."/>
            <person name="Zhang X."/>
            <person name="Liu X."/>
        </authorList>
    </citation>
    <scope>NUCLEOTIDE SEQUENCE [LARGE SCALE GENOMIC DNA]</scope>
    <source>
        <strain evidence="6">W106-1 / CGMCC3.15140</strain>
    </source>
</reference>
<feature type="compositionally biased region" description="Basic residues" evidence="4">
    <location>
        <begin position="664"/>
        <end position="688"/>
    </location>
</feature>
<protein>
    <submittedName>
        <fullName evidence="5">Uncharacterized protein</fullName>
    </submittedName>
</protein>
<feature type="compositionally biased region" description="Acidic residues" evidence="4">
    <location>
        <begin position="775"/>
        <end position="812"/>
    </location>
</feature>
<dbReference type="RefSeq" id="XP_007827220.1">
    <property type="nucleotide sequence ID" value="XM_007829029.1"/>
</dbReference>
<dbReference type="GeneID" id="19265461"/>
<evidence type="ECO:0000256" key="2">
    <source>
        <dbReference type="ARBA" id="ARBA00023163"/>
    </source>
</evidence>
<dbReference type="InterPro" id="IPR036322">
    <property type="entry name" value="WD40_repeat_dom_sf"/>
</dbReference>
<feature type="region of interest" description="Disordered" evidence="4">
    <location>
        <begin position="646"/>
        <end position="720"/>
    </location>
</feature>
<feature type="compositionally biased region" description="Basic and acidic residues" evidence="4">
    <location>
        <begin position="96"/>
        <end position="112"/>
    </location>
</feature>
<evidence type="ECO:0000256" key="4">
    <source>
        <dbReference type="SAM" id="MobiDB-lite"/>
    </source>
</evidence>
<keyword evidence="2" id="KW-0804">Transcription</keyword>
<feature type="region of interest" description="Disordered" evidence="4">
    <location>
        <begin position="1"/>
        <end position="120"/>
    </location>
</feature>
<feature type="compositionally biased region" description="Basic and acidic residues" evidence="4">
    <location>
        <begin position="650"/>
        <end position="659"/>
    </location>
</feature>
<dbReference type="PANTHER" id="PTHR15052:SF2">
    <property type="entry name" value="GENERAL TRANSCRIPTION FACTOR 3C POLYPEPTIDE 2"/>
    <property type="match status" value="1"/>
</dbReference>
<feature type="compositionally biased region" description="Acidic residues" evidence="4">
    <location>
        <begin position="39"/>
        <end position="59"/>
    </location>
</feature>
<dbReference type="STRING" id="1229662.W3XKV0"/>
<dbReference type="InParanoid" id="W3XKV0"/>